<dbReference type="Pfam" id="PF13204">
    <property type="entry name" value="Apiosidase"/>
    <property type="match status" value="1"/>
</dbReference>
<dbReference type="Pfam" id="PF16586">
    <property type="entry name" value="DUF5060"/>
    <property type="match status" value="1"/>
</dbReference>
<accession>A0ABU2LUW8</accession>
<gene>
    <name evidence="4" type="ORF">RNC47_23935</name>
</gene>
<dbReference type="InterPro" id="IPR017853">
    <property type="entry name" value="GH"/>
</dbReference>
<dbReference type="Proteomes" id="UP001183420">
    <property type="component" value="Unassembled WGS sequence"/>
</dbReference>
<reference evidence="5" key="1">
    <citation type="submission" date="2023-07" db="EMBL/GenBank/DDBJ databases">
        <title>30 novel species of actinomycetes from the DSMZ collection.</title>
        <authorList>
            <person name="Nouioui I."/>
        </authorList>
    </citation>
    <scope>NUCLEOTIDE SEQUENCE [LARGE SCALE GENOMIC DNA]</scope>
    <source>
        <strain evidence="5">DSM 44918</strain>
    </source>
</reference>
<organism evidence="4 5">
    <name type="scientific">Streptomyces millisiae</name>
    <dbReference type="NCBI Taxonomy" id="3075542"/>
    <lineage>
        <taxon>Bacteria</taxon>
        <taxon>Bacillati</taxon>
        <taxon>Actinomycetota</taxon>
        <taxon>Actinomycetes</taxon>
        <taxon>Kitasatosporales</taxon>
        <taxon>Streptomycetaceae</taxon>
        <taxon>Streptomyces</taxon>
    </lineage>
</organism>
<comment type="caution">
    <text evidence="4">The sequence shown here is derived from an EMBL/GenBank/DDBJ whole genome shotgun (WGS) entry which is preliminary data.</text>
</comment>
<feature type="domain" description="Apiosidase-like catalytic" evidence="1">
    <location>
        <begin position="105"/>
        <end position="357"/>
    </location>
</feature>
<evidence type="ECO:0000313" key="5">
    <source>
        <dbReference type="Proteomes" id="UP001183420"/>
    </source>
</evidence>
<feature type="domain" description="DUF5605" evidence="3">
    <location>
        <begin position="415"/>
        <end position="503"/>
    </location>
</feature>
<evidence type="ECO:0000259" key="3">
    <source>
        <dbReference type="Pfam" id="PF18310"/>
    </source>
</evidence>
<protein>
    <submittedName>
        <fullName evidence="4">DUF5060 domain-containing protein</fullName>
    </submittedName>
</protein>
<sequence length="506" mass="56881">MAAQPSDDEVERWGVFERRFSAPEPERPLDTVLTVEFRHGERVVSAPGFHDGAGEYVIRFSPDAEGTWSYLTRSAEPALDGHEGRLRCVPPAAGNHGPVRVAGTYHFAHADGTPYRPVGTTVYNWLHQPEERYRATLEAVAGAGFNKLRFLVFPQGGGHVAHRPDRFPFARDADGRWDVGAVDVAYFQALDRAVADLLATGIEADVILLHPYDQGDYGLDALSEEEDAAYLRHVVARLSAYRNVWWSMANEYDQMERPEDRWDRAFQVVRDHDAHERPRSIHNWIDIYDHNKPWVTHVSLQNGFAVADFGRALLYRDVYRKPIVLDEIKYEGDIPERWGHLSGPELVHRFWVATVSGTYASHGESFLTESGSLSIVEGGAFRGESPPRLAFLRRILEEVRGVGLDPIDKWDDTTHTAGVPRVEYLRYLGPSAPARWRFALPQGVTGERLVVGDRFAVDVIDTWEMSVETVPGTFTLTTVERNGARADATIELPAGRPLALRIRRVG</sequence>
<dbReference type="PANTHER" id="PTHR37836">
    <property type="entry name" value="LMO1036 PROTEIN"/>
    <property type="match status" value="1"/>
</dbReference>
<dbReference type="SUPFAM" id="SSF51445">
    <property type="entry name" value="(Trans)glycosidases"/>
    <property type="match status" value="1"/>
</dbReference>
<feature type="domain" description="DUF5060" evidence="2">
    <location>
        <begin position="9"/>
        <end position="74"/>
    </location>
</feature>
<dbReference type="Gene3D" id="3.20.20.80">
    <property type="entry name" value="Glycosidases"/>
    <property type="match status" value="1"/>
</dbReference>
<evidence type="ECO:0000259" key="2">
    <source>
        <dbReference type="Pfam" id="PF16586"/>
    </source>
</evidence>
<dbReference type="Gene3D" id="2.60.40.10">
    <property type="entry name" value="Immunoglobulins"/>
    <property type="match status" value="1"/>
</dbReference>
<proteinExistence type="predicted"/>
<evidence type="ECO:0000313" key="4">
    <source>
        <dbReference type="EMBL" id="MDT0321383.1"/>
    </source>
</evidence>
<keyword evidence="5" id="KW-1185">Reference proteome</keyword>
<dbReference type="Pfam" id="PF18310">
    <property type="entry name" value="DUF5605"/>
    <property type="match status" value="1"/>
</dbReference>
<dbReference type="InterPro" id="IPR013783">
    <property type="entry name" value="Ig-like_fold"/>
</dbReference>
<evidence type="ECO:0000259" key="1">
    <source>
        <dbReference type="Pfam" id="PF13204"/>
    </source>
</evidence>
<dbReference type="Gene3D" id="2.60.40.3950">
    <property type="match status" value="1"/>
</dbReference>
<dbReference type="InterPro" id="IPR032260">
    <property type="entry name" value="DUF5060"/>
</dbReference>
<dbReference type="InterPro" id="IPR025277">
    <property type="entry name" value="Apiosidase-like_cat_dom"/>
</dbReference>
<name>A0ABU2LUW8_9ACTN</name>
<dbReference type="InterPro" id="IPR041239">
    <property type="entry name" value="DUF5605"/>
</dbReference>
<dbReference type="EMBL" id="JAVREM010000039">
    <property type="protein sequence ID" value="MDT0321383.1"/>
    <property type="molecule type" value="Genomic_DNA"/>
</dbReference>
<dbReference type="RefSeq" id="WP_311601594.1">
    <property type="nucleotide sequence ID" value="NZ_JAVREM010000039.1"/>
</dbReference>
<dbReference type="PANTHER" id="PTHR37836:SF2">
    <property type="entry name" value="DUF4038 DOMAIN-CONTAINING PROTEIN"/>
    <property type="match status" value="1"/>
</dbReference>